<dbReference type="GO" id="GO:0005737">
    <property type="term" value="C:cytoplasm"/>
    <property type="evidence" value="ECO:0007669"/>
    <property type="project" value="TreeGrafter"/>
</dbReference>
<evidence type="ECO:0000256" key="6">
    <source>
        <dbReference type="ARBA" id="ARBA00023306"/>
    </source>
</evidence>
<dbReference type="Pfam" id="PF12895">
    <property type="entry name" value="ANAPC3"/>
    <property type="match status" value="1"/>
</dbReference>
<dbReference type="InterPro" id="IPR019734">
    <property type="entry name" value="TPR_rpt"/>
</dbReference>
<protein>
    <recommendedName>
        <fullName evidence="11">Anaphase-promoting complex subunit 6</fullName>
    </recommendedName>
</protein>
<sequence>MENFLREWRQDALNKAQYESAIFIGDKLLALTNDDQDAFWLAQVHFATGNYTRAQAFLSSQDLIARNPSCRYLAGHCLIKQSRFDEALSILGDRNPTHLIANGASNKRKTQPRHGRRRDPAAEEEAANRRYEAAMCFLRGICYAKQNAFDRAKECYKDAVRIDVQCFEAFQQLMSNSLLSPDEEWQFLETLDFDSIHVSGDVSSSQQAADFTKMLYTTRLSKYRNPAAFETAYDSLSTHYHLASNPDLQLARADLLYTQCRYRDALNITNGILQEDKYNFSVYPVHLACLFELKEKNLLFLIAHDLADSHPEEPCSWLAVGIYYFSIGKIPEARRYFSKASMMDAHFGPAWIGFAHTFAAEGEHDQAISAYSTAARLFMGTHLPQVFLGMQNHALNNMTLAEEFLKTAYGLCKTDPLLLNEMGIVKYHQDKPKEAAQYFTAALKIADDMDSDPSAWLAARTNLGHAFRRLRHFNRALAEFDEVLRQGGKDAAIFSAKGLILMEQSKPEEAVVVLHEALAINPQDSIATELLNKALEETALIDGAAESEAEDLLDFERMLGQRKHDAAVKVNGVRKTAGRPEKGKGRLRRTRRMTVLEDEDGSPEKEGSMMEMSDDE</sequence>
<keyword evidence="10" id="KW-1185">Reference proteome</keyword>
<dbReference type="PROSITE" id="PS50005">
    <property type="entry name" value="TPR"/>
    <property type="match status" value="2"/>
</dbReference>
<feature type="region of interest" description="Disordered" evidence="8">
    <location>
        <begin position="575"/>
        <end position="616"/>
    </location>
</feature>
<dbReference type="SMART" id="SM00028">
    <property type="entry name" value="TPR"/>
    <property type="match status" value="6"/>
</dbReference>
<organism evidence="9 10">
    <name type="scientific">Fusarium anthophilum</name>
    <dbReference type="NCBI Taxonomy" id="48485"/>
    <lineage>
        <taxon>Eukaryota</taxon>
        <taxon>Fungi</taxon>
        <taxon>Dikarya</taxon>
        <taxon>Ascomycota</taxon>
        <taxon>Pezizomycotina</taxon>
        <taxon>Sordariomycetes</taxon>
        <taxon>Hypocreomycetidae</taxon>
        <taxon>Hypocreales</taxon>
        <taxon>Nectriaceae</taxon>
        <taxon>Fusarium</taxon>
        <taxon>Fusarium fujikuroi species complex</taxon>
    </lineage>
</organism>
<reference evidence="9 10" key="1">
    <citation type="journal article" date="2020" name="BMC Genomics">
        <title>Correction to: Identification and distribution of gene clusters required for synthesis of sphingolipid metabolism inhibitors in diverse species of the filamentous fungus Fusarium.</title>
        <authorList>
            <person name="Kim H.S."/>
            <person name="Lohmar J.M."/>
            <person name="Busman M."/>
            <person name="Brown D.W."/>
            <person name="Naumann T.A."/>
            <person name="Divon H.H."/>
            <person name="Lysoe E."/>
            <person name="Uhlig S."/>
            <person name="Proctor R.H."/>
        </authorList>
    </citation>
    <scope>NUCLEOTIDE SEQUENCE [LARGE SCALE GENOMIC DNA]</scope>
    <source>
        <strain evidence="9 10">NRRL 25214</strain>
    </source>
</reference>
<proteinExistence type="predicted"/>
<dbReference type="Pfam" id="PF13181">
    <property type="entry name" value="TPR_8"/>
    <property type="match status" value="1"/>
</dbReference>
<keyword evidence="3" id="KW-0498">Mitosis</keyword>
<feature type="repeat" description="TPR" evidence="7">
    <location>
        <begin position="314"/>
        <end position="347"/>
    </location>
</feature>
<dbReference type="GO" id="GO:0005680">
    <property type="term" value="C:anaphase-promoting complex"/>
    <property type="evidence" value="ECO:0007669"/>
    <property type="project" value="TreeGrafter"/>
</dbReference>
<name>A0A8H4ZKN8_9HYPO</name>
<dbReference type="Proteomes" id="UP000573603">
    <property type="component" value="Unassembled WGS sequence"/>
</dbReference>
<dbReference type="GO" id="GO:0031145">
    <property type="term" value="P:anaphase-promoting complex-dependent catabolic process"/>
    <property type="evidence" value="ECO:0007669"/>
    <property type="project" value="TreeGrafter"/>
</dbReference>
<dbReference type="GO" id="GO:0045842">
    <property type="term" value="P:positive regulation of mitotic metaphase/anaphase transition"/>
    <property type="evidence" value="ECO:0007669"/>
    <property type="project" value="TreeGrafter"/>
</dbReference>
<evidence type="ECO:0008006" key="11">
    <source>
        <dbReference type="Google" id="ProtNLM"/>
    </source>
</evidence>
<feature type="region of interest" description="Disordered" evidence="8">
    <location>
        <begin position="101"/>
        <end position="124"/>
    </location>
</feature>
<dbReference type="Gene3D" id="1.25.40.10">
    <property type="entry name" value="Tetratricopeptide repeat domain"/>
    <property type="match status" value="1"/>
</dbReference>
<evidence type="ECO:0000256" key="1">
    <source>
        <dbReference type="ARBA" id="ARBA00022618"/>
    </source>
</evidence>
<dbReference type="AlphaFoldDB" id="A0A8H4ZKN8"/>
<feature type="repeat" description="TPR" evidence="7">
    <location>
        <begin position="491"/>
        <end position="524"/>
    </location>
</feature>
<dbReference type="SUPFAM" id="SSF48452">
    <property type="entry name" value="TPR-like"/>
    <property type="match status" value="2"/>
</dbReference>
<dbReference type="Pfam" id="PF13432">
    <property type="entry name" value="TPR_16"/>
    <property type="match status" value="1"/>
</dbReference>
<dbReference type="PANTHER" id="PTHR12558">
    <property type="entry name" value="CELL DIVISION CYCLE 16,23,27"/>
    <property type="match status" value="1"/>
</dbReference>
<keyword evidence="5 7" id="KW-0802">TPR repeat</keyword>
<keyword evidence="1" id="KW-0132">Cell division</keyword>
<keyword evidence="2" id="KW-0677">Repeat</keyword>
<evidence type="ECO:0000256" key="3">
    <source>
        <dbReference type="ARBA" id="ARBA00022776"/>
    </source>
</evidence>
<evidence type="ECO:0000256" key="5">
    <source>
        <dbReference type="ARBA" id="ARBA00022803"/>
    </source>
</evidence>
<dbReference type="PANTHER" id="PTHR12558:SF9">
    <property type="entry name" value="CELL DIVISION CYCLE PROTEIN 16 HOMOLOG"/>
    <property type="match status" value="1"/>
</dbReference>
<evidence type="ECO:0000256" key="4">
    <source>
        <dbReference type="ARBA" id="ARBA00022786"/>
    </source>
</evidence>
<evidence type="ECO:0000313" key="9">
    <source>
        <dbReference type="EMBL" id="KAF5247870.1"/>
    </source>
</evidence>
<comment type="caution">
    <text evidence="9">The sequence shown here is derived from an EMBL/GenBank/DDBJ whole genome shotgun (WGS) entry which is preliminary data.</text>
</comment>
<evidence type="ECO:0000256" key="8">
    <source>
        <dbReference type="SAM" id="MobiDB-lite"/>
    </source>
</evidence>
<dbReference type="GO" id="GO:0051301">
    <property type="term" value="P:cell division"/>
    <property type="evidence" value="ECO:0007669"/>
    <property type="project" value="UniProtKB-KW"/>
</dbReference>
<dbReference type="GO" id="GO:0016567">
    <property type="term" value="P:protein ubiquitination"/>
    <property type="evidence" value="ECO:0007669"/>
    <property type="project" value="TreeGrafter"/>
</dbReference>
<keyword evidence="4" id="KW-0833">Ubl conjugation pathway</keyword>
<feature type="compositionally biased region" description="Basic residues" evidence="8">
    <location>
        <begin position="106"/>
        <end position="117"/>
    </location>
</feature>
<gene>
    <name evidence="9" type="ORF">FANTH_6151</name>
</gene>
<evidence type="ECO:0000256" key="7">
    <source>
        <dbReference type="PROSITE-ProRule" id="PRU00339"/>
    </source>
</evidence>
<keyword evidence="6" id="KW-0131">Cell cycle</keyword>
<evidence type="ECO:0000256" key="2">
    <source>
        <dbReference type="ARBA" id="ARBA00022737"/>
    </source>
</evidence>
<dbReference type="EMBL" id="JABEVY010000136">
    <property type="protein sequence ID" value="KAF5247870.1"/>
    <property type="molecule type" value="Genomic_DNA"/>
</dbReference>
<dbReference type="InterPro" id="IPR011990">
    <property type="entry name" value="TPR-like_helical_dom_sf"/>
</dbReference>
<evidence type="ECO:0000313" key="10">
    <source>
        <dbReference type="Proteomes" id="UP000573603"/>
    </source>
</evidence>
<accession>A0A8H4ZKN8</accession>